<sequence length="99" mass="10930">MRVRTFSNQTVIIITITITIIIITITITITIIIIIIIIIIITTTLRIHTVSLADRLVAVPHSTYSTPYSRIFLLKRGTISSTTTNKPPTPRSGCTSTHA</sequence>
<feature type="region of interest" description="Disordered" evidence="1">
    <location>
        <begin position="80"/>
        <end position="99"/>
    </location>
</feature>
<reference evidence="4" key="1">
    <citation type="journal article" date="2015" name="Genome Announc.">
        <title>Draft whole-genome sequence of the biocontrol agent Trichoderma harzianum T6776.</title>
        <authorList>
            <person name="Baroncelli R."/>
            <person name="Piaggeschi G."/>
            <person name="Fiorini L."/>
            <person name="Bertolini E."/>
            <person name="Zapparata A."/>
            <person name="Pe M.E."/>
            <person name="Sarrocco S."/>
            <person name="Vannacci G."/>
        </authorList>
    </citation>
    <scope>NUCLEOTIDE SEQUENCE [LARGE SCALE GENOMIC DNA]</scope>
    <source>
        <strain evidence="4">T6776</strain>
    </source>
</reference>
<organism evidence="3 4">
    <name type="scientific">Trichoderma harzianum</name>
    <name type="common">Hypocrea lixii</name>
    <dbReference type="NCBI Taxonomy" id="5544"/>
    <lineage>
        <taxon>Eukaryota</taxon>
        <taxon>Fungi</taxon>
        <taxon>Dikarya</taxon>
        <taxon>Ascomycota</taxon>
        <taxon>Pezizomycotina</taxon>
        <taxon>Sordariomycetes</taxon>
        <taxon>Hypocreomycetidae</taxon>
        <taxon>Hypocreales</taxon>
        <taxon>Hypocreaceae</taxon>
        <taxon>Trichoderma</taxon>
    </lineage>
</organism>
<evidence type="ECO:0000256" key="2">
    <source>
        <dbReference type="SAM" id="Phobius"/>
    </source>
</evidence>
<keyword evidence="2" id="KW-1133">Transmembrane helix</keyword>
<proteinExistence type="predicted"/>
<gene>
    <name evidence="3" type="ORF">THAR02_01722</name>
</gene>
<evidence type="ECO:0000256" key="1">
    <source>
        <dbReference type="SAM" id="MobiDB-lite"/>
    </source>
</evidence>
<feature type="transmembrane region" description="Helical" evidence="2">
    <location>
        <begin position="12"/>
        <end position="41"/>
    </location>
</feature>
<keyword evidence="2" id="KW-0812">Transmembrane</keyword>
<dbReference type="EMBL" id="JOKZ01000031">
    <property type="protein sequence ID" value="KKP06209.1"/>
    <property type="molecule type" value="Genomic_DNA"/>
</dbReference>
<comment type="caution">
    <text evidence="3">The sequence shown here is derived from an EMBL/GenBank/DDBJ whole genome shotgun (WGS) entry which is preliminary data.</text>
</comment>
<dbReference type="AlphaFoldDB" id="A0A0G0ANY0"/>
<keyword evidence="2" id="KW-0472">Membrane</keyword>
<protein>
    <submittedName>
        <fullName evidence="3">Uncharacterized protein</fullName>
    </submittedName>
</protein>
<evidence type="ECO:0000313" key="3">
    <source>
        <dbReference type="EMBL" id="KKP06209.1"/>
    </source>
</evidence>
<evidence type="ECO:0000313" key="4">
    <source>
        <dbReference type="Proteomes" id="UP000034112"/>
    </source>
</evidence>
<dbReference type="Proteomes" id="UP000034112">
    <property type="component" value="Unassembled WGS sequence"/>
</dbReference>
<accession>A0A0G0ANY0</accession>
<name>A0A0G0ANY0_TRIHA</name>